<dbReference type="EMBL" id="JABBPG010000002">
    <property type="protein sequence ID" value="NOU50131.1"/>
    <property type="molecule type" value="Genomic_DNA"/>
</dbReference>
<feature type="domain" description="Fido" evidence="1">
    <location>
        <begin position="59"/>
        <end position="206"/>
    </location>
</feature>
<evidence type="ECO:0000313" key="3">
    <source>
        <dbReference type="Proteomes" id="UP000586305"/>
    </source>
</evidence>
<comment type="caution">
    <text evidence="2">The sequence shown here is derived from an EMBL/GenBank/DDBJ whole genome shotgun (WGS) entry which is preliminary data.</text>
</comment>
<dbReference type="RefSeq" id="WP_171625207.1">
    <property type="nucleotide sequence ID" value="NZ_JABBPG010000002.1"/>
</dbReference>
<evidence type="ECO:0000259" key="1">
    <source>
        <dbReference type="PROSITE" id="PS51459"/>
    </source>
</evidence>
<dbReference type="SUPFAM" id="SSF140931">
    <property type="entry name" value="Fic-like"/>
    <property type="match status" value="1"/>
</dbReference>
<proteinExistence type="predicted"/>
<accession>A0A849VEJ9</accession>
<name>A0A849VEJ9_9GAMM</name>
<organism evidence="2 3">
    <name type="scientific">Pseudoalteromonas caenipelagi</name>
    <dbReference type="NCBI Taxonomy" id="2726988"/>
    <lineage>
        <taxon>Bacteria</taxon>
        <taxon>Pseudomonadati</taxon>
        <taxon>Pseudomonadota</taxon>
        <taxon>Gammaproteobacteria</taxon>
        <taxon>Alteromonadales</taxon>
        <taxon>Pseudoalteromonadaceae</taxon>
        <taxon>Pseudoalteromonas</taxon>
    </lineage>
</organism>
<reference evidence="2 3" key="1">
    <citation type="submission" date="2020-04" db="EMBL/GenBank/DDBJ databases">
        <title>Pseudoalteromonas caenipelagi sp. nov., isolated from a tidal flat.</title>
        <authorList>
            <person name="Park S."/>
            <person name="Yoon J.-H."/>
        </authorList>
    </citation>
    <scope>NUCLEOTIDE SEQUENCE [LARGE SCALE GENOMIC DNA]</scope>
    <source>
        <strain evidence="2 3">JBTF-M23</strain>
    </source>
</reference>
<dbReference type="Gene3D" id="1.10.3290.10">
    <property type="entry name" value="Fido-like domain"/>
    <property type="match status" value="1"/>
</dbReference>
<dbReference type="Pfam" id="PF02661">
    <property type="entry name" value="Fic"/>
    <property type="match status" value="1"/>
</dbReference>
<sequence length="309" mass="36111">MNGLNFLNFFSRYLCGDIAMREASKITWKQIKLNSLFKETSSLTEKLNNSKLSYEKAVIKASTIGKVDLYLLKMLNRNLNNHRSGIVRDCHITAGGTLLKPMYIAPSPDKVINLISQLLDDIEKLSGFEKKFYLYSQIINIHPFYDGNGRTARAIFDSTYIEGGEFLNPYFIYHIFGESKRHFLTTHSKRVFTSRTYRDDLAYVESSFNSIIETIREKRLRIEEELTPSYNMHEIDFFFNRPLFDEGELICLLKSRERAIDFLNINLNSKNLKIKKYNVKSGEKLFFEFKCTMNFYNEAEAILFNRKGS</sequence>
<protein>
    <recommendedName>
        <fullName evidence="1">Fido domain-containing protein</fullName>
    </recommendedName>
</protein>
<keyword evidence="3" id="KW-1185">Reference proteome</keyword>
<dbReference type="InterPro" id="IPR003812">
    <property type="entry name" value="Fido"/>
</dbReference>
<dbReference type="Proteomes" id="UP000586305">
    <property type="component" value="Unassembled WGS sequence"/>
</dbReference>
<dbReference type="AlphaFoldDB" id="A0A849VEJ9"/>
<dbReference type="InterPro" id="IPR036597">
    <property type="entry name" value="Fido-like_dom_sf"/>
</dbReference>
<dbReference type="PROSITE" id="PS51459">
    <property type="entry name" value="FIDO"/>
    <property type="match status" value="1"/>
</dbReference>
<gene>
    <name evidence="2" type="ORF">HG263_06200</name>
</gene>
<evidence type="ECO:0000313" key="2">
    <source>
        <dbReference type="EMBL" id="NOU50131.1"/>
    </source>
</evidence>